<proteinExistence type="predicted"/>
<evidence type="ECO:0000313" key="1">
    <source>
        <dbReference type="EMBL" id="VAW63181.1"/>
    </source>
</evidence>
<sequence length="73" mass="8695">KEAGFPINTPIKVQTMNECIVISVDHDRPMPEPELSNDMEYRYLFIDNLSDKHQAPILEMIDEWIKSYRERRS</sequence>
<reference evidence="1" key="1">
    <citation type="submission" date="2018-06" db="EMBL/GenBank/DDBJ databases">
        <authorList>
            <person name="Zhirakovskaya E."/>
        </authorList>
    </citation>
    <scope>NUCLEOTIDE SEQUENCE</scope>
</reference>
<organism evidence="1">
    <name type="scientific">hydrothermal vent metagenome</name>
    <dbReference type="NCBI Taxonomy" id="652676"/>
    <lineage>
        <taxon>unclassified sequences</taxon>
        <taxon>metagenomes</taxon>
        <taxon>ecological metagenomes</taxon>
    </lineage>
</organism>
<accession>A0A3B0X628</accession>
<feature type="non-terminal residue" evidence="1">
    <location>
        <position position="1"/>
    </location>
</feature>
<dbReference type="AlphaFoldDB" id="A0A3B0X628"/>
<gene>
    <name evidence="1" type="ORF">MNBD_GAMMA08-1585</name>
</gene>
<dbReference type="EMBL" id="UOFH01000241">
    <property type="protein sequence ID" value="VAW63181.1"/>
    <property type="molecule type" value="Genomic_DNA"/>
</dbReference>
<name>A0A3B0X628_9ZZZZ</name>
<protein>
    <submittedName>
        <fullName evidence="1">Uncharacterized protein</fullName>
    </submittedName>
</protein>